<name>A0ABU4F0H6_WILMA</name>
<dbReference type="RefSeq" id="WP_317714904.1">
    <property type="nucleotide sequence ID" value="NZ_JAWLUM010000008.1"/>
</dbReference>
<gene>
    <name evidence="2" type="ORF">R4198_25255</name>
</gene>
<protein>
    <recommendedName>
        <fullName evidence="4">Abasic site processing protein</fullName>
    </recommendedName>
</protein>
<sequence length="152" mass="16827">MIKATQIAPAEPGYQVHYFERDPRERVTPGGTCHPVVGWVVDERGKLGAAFILDGAVHSTTEWDDTREVVATIEPVAAPIDERTDLHRGSVIPSDADLDDWADRDNMRLVKMLRDQGVTGRILISHSTKGHEPRFPPAVYDEPFTATTDPAN</sequence>
<keyword evidence="3" id="KW-1185">Reference proteome</keyword>
<evidence type="ECO:0000256" key="1">
    <source>
        <dbReference type="SAM" id="MobiDB-lite"/>
    </source>
</evidence>
<accession>A0ABU4F0H6</accession>
<organism evidence="2 3">
    <name type="scientific">Williamsia marianensis</name>
    <dbReference type="NCBI Taxonomy" id="85044"/>
    <lineage>
        <taxon>Bacteria</taxon>
        <taxon>Bacillati</taxon>
        <taxon>Actinomycetota</taxon>
        <taxon>Actinomycetes</taxon>
        <taxon>Mycobacteriales</taxon>
        <taxon>Nocardiaceae</taxon>
        <taxon>Williamsia</taxon>
    </lineage>
</organism>
<comment type="caution">
    <text evidence="2">The sequence shown here is derived from an EMBL/GenBank/DDBJ whole genome shotgun (WGS) entry which is preliminary data.</text>
</comment>
<reference evidence="2 3" key="1">
    <citation type="submission" date="2023-10" db="EMBL/GenBank/DDBJ databases">
        <title>Development of a sustainable strategy for remediation of hydrocarbon-contaminated territories based on the waste exchange concept.</title>
        <authorList>
            <person name="Krivoruchko A."/>
        </authorList>
    </citation>
    <scope>NUCLEOTIDE SEQUENCE [LARGE SCALE GENOMIC DNA]</scope>
    <source>
        <strain evidence="2 3">IEGM 1236</strain>
    </source>
</reference>
<dbReference type="Proteomes" id="UP001185792">
    <property type="component" value="Unassembled WGS sequence"/>
</dbReference>
<feature type="region of interest" description="Disordered" evidence="1">
    <location>
        <begin position="127"/>
        <end position="152"/>
    </location>
</feature>
<evidence type="ECO:0000313" key="2">
    <source>
        <dbReference type="EMBL" id="MDV7137013.1"/>
    </source>
</evidence>
<evidence type="ECO:0000313" key="3">
    <source>
        <dbReference type="Proteomes" id="UP001185792"/>
    </source>
</evidence>
<proteinExistence type="predicted"/>
<dbReference type="EMBL" id="JAWLUM010000008">
    <property type="protein sequence ID" value="MDV7137013.1"/>
    <property type="molecule type" value="Genomic_DNA"/>
</dbReference>
<evidence type="ECO:0008006" key="4">
    <source>
        <dbReference type="Google" id="ProtNLM"/>
    </source>
</evidence>